<sequence>MSIKRILLPVSHSVDMTQTADFAFVLAAHHKAQVQGISPRHDRSMGDWMDNWGLSENEIEALEEQEKQKLKQVQQLAQDTFEAHAARYKKVTAKFTGTSEVPGTSLLDYTLFSDLAVLGSINQPAGRYWQFLLDQMLSQSSKPLLLTPPRPADKDLGNRIVIAWNQSLEASHAISAAMPLIEAAKQVVVVTVGSDSGAHTLRQLEEYLLLHAKAVDIEMHDPGRKKTGQFLIDKTAETAGSILIMGAYSHRRWREQVFGGVTRHVLNNTDVPVLMMH</sequence>
<comment type="caution">
    <text evidence="1">The sequence shown here is derived from an EMBL/GenBank/DDBJ whole genome shotgun (WGS) entry which is preliminary data.</text>
</comment>
<dbReference type="EMBL" id="JAPJZI010000001">
    <property type="protein sequence ID" value="MDA5397456.1"/>
    <property type="molecule type" value="Genomic_DNA"/>
</dbReference>
<protein>
    <submittedName>
        <fullName evidence="1">Universal stress protein</fullName>
    </submittedName>
</protein>
<dbReference type="AlphaFoldDB" id="A0A9X3UJ49"/>
<evidence type="ECO:0000313" key="2">
    <source>
        <dbReference type="Proteomes" id="UP001151234"/>
    </source>
</evidence>
<dbReference type="Proteomes" id="UP001151234">
    <property type="component" value="Unassembled WGS sequence"/>
</dbReference>
<keyword evidence="2" id="KW-1185">Reference proteome</keyword>
<dbReference type="SUPFAM" id="SSF52402">
    <property type="entry name" value="Adenine nucleotide alpha hydrolases-like"/>
    <property type="match status" value="2"/>
</dbReference>
<organism evidence="1 2">
    <name type="scientific">Hoeflea prorocentri</name>
    <dbReference type="NCBI Taxonomy" id="1922333"/>
    <lineage>
        <taxon>Bacteria</taxon>
        <taxon>Pseudomonadati</taxon>
        <taxon>Pseudomonadota</taxon>
        <taxon>Alphaproteobacteria</taxon>
        <taxon>Hyphomicrobiales</taxon>
        <taxon>Rhizobiaceae</taxon>
        <taxon>Hoeflea</taxon>
    </lineage>
</organism>
<accession>A0A9X3UJ49</accession>
<proteinExistence type="predicted"/>
<gene>
    <name evidence="1" type="ORF">OQ273_02620</name>
</gene>
<evidence type="ECO:0000313" key="1">
    <source>
        <dbReference type="EMBL" id="MDA5397456.1"/>
    </source>
</evidence>
<reference evidence="1" key="1">
    <citation type="submission" date="2022-11" db="EMBL/GenBank/DDBJ databases">
        <title>Draft genome sequence of Hoeflea poritis E7-10 and Hoeflea prorocentri PM5-8, separated from scleractinian coral Porites lutea and marine dinoflagellate.</title>
        <authorList>
            <person name="Zhang G."/>
            <person name="Wei Q."/>
            <person name="Cai L."/>
        </authorList>
    </citation>
    <scope>NUCLEOTIDE SEQUENCE</scope>
    <source>
        <strain evidence="1">PM5-8</strain>
    </source>
</reference>
<dbReference type="RefSeq" id="WP_267988918.1">
    <property type="nucleotide sequence ID" value="NZ_JAPJZI010000001.1"/>
</dbReference>
<dbReference type="Gene3D" id="3.40.50.12370">
    <property type="match status" value="1"/>
</dbReference>
<name>A0A9X3UJ49_9HYPH</name>
<dbReference type="CDD" id="cd00293">
    <property type="entry name" value="USP-like"/>
    <property type="match status" value="1"/>
</dbReference>